<gene>
    <name evidence="1" type="ORF">SAMN05421636_101372</name>
</gene>
<dbReference type="Proteomes" id="UP000199109">
    <property type="component" value="Unassembled WGS sequence"/>
</dbReference>
<dbReference type="STRING" id="641691.SAMN05421636_101372"/>
<sequence length="94" mass="10744">MLFILLGLWLFAIAAPSVITLIDVDKPVVVSNINEEEHQEQGKKSFDEKKVVNNGLSDFSLLSQWQESILYNPYLLRNSDHRAEIVLPPPERII</sequence>
<organism evidence="1 2">
    <name type="scientific">Pricia antarctica</name>
    <dbReference type="NCBI Taxonomy" id="641691"/>
    <lineage>
        <taxon>Bacteria</taxon>
        <taxon>Pseudomonadati</taxon>
        <taxon>Bacteroidota</taxon>
        <taxon>Flavobacteriia</taxon>
        <taxon>Flavobacteriales</taxon>
        <taxon>Flavobacteriaceae</taxon>
        <taxon>Pricia</taxon>
    </lineage>
</organism>
<accession>A0A1G6WQ25</accession>
<name>A0A1G6WQ25_9FLAO</name>
<protein>
    <submittedName>
        <fullName evidence="1">Uncharacterized protein</fullName>
    </submittedName>
</protein>
<evidence type="ECO:0000313" key="2">
    <source>
        <dbReference type="Proteomes" id="UP000199109"/>
    </source>
</evidence>
<proteinExistence type="predicted"/>
<keyword evidence="2" id="KW-1185">Reference proteome</keyword>
<dbReference type="AlphaFoldDB" id="A0A1G6WQ25"/>
<reference evidence="1 2" key="1">
    <citation type="submission" date="2016-10" db="EMBL/GenBank/DDBJ databases">
        <authorList>
            <person name="de Groot N.N."/>
        </authorList>
    </citation>
    <scope>NUCLEOTIDE SEQUENCE [LARGE SCALE GENOMIC DNA]</scope>
    <source>
        <strain evidence="1 2">DSM 23421</strain>
    </source>
</reference>
<evidence type="ECO:0000313" key="1">
    <source>
        <dbReference type="EMBL" id="SDD67206.1"/>
    </source>
</evidence>
<dbReference type="EMBL" id="FNAO01000001">
    <property type="protein sequence ID" value="SDD67206.1"/>
    <property type="molecule type" value="Genomic_DNA"/>
</dbReference>